<name>A0A8X6QUC2_NEPPI</name>
<organism evidence="2 3">
    <name type="scientific">Nephila pilipes</name>
    <name type="common">Giant wood spider</name>
    <name type="synonym">Nephila maculata</name>
    <dbReference type="NCBI Taxonomy" id="299642"/>
    <lineage>
        <taxon>Eukaryota</taxon>
        <taxon>Metazoa</taxon>
        <taxon>Ecdysozoa</taxon>
        <taxon>Arthropoda</taxon>
        <taxon>Chelicerata</taxon>
        <taxon>Arachnida</taxon>
        <taxon>Araneae</taxon>
        <taxon>Araneomorphae</taxon>
        <taxon>Entelegynae</taxon>
        <taxon>Araneoidea</taxon>
        <taxon>Nephilidae</taxon>
        <taxon>Nephila</taxon>
    </lineage>
</organism>
<dbReference type="EMBL" id="BMAW01084668">
    <property type="protein sequence ID" value="GFU39686.1"/>
    <property type="molecule type" value="Genomic_DNA"/>
</dbReference>
<dbReference type="Proteomes" id="UP000887013">
    <property type="component" value="Unassembled WGS sequence"/>
</dbReference>
<dbReference type="AlphaFoldDB" id="A0A8X6QUC2"/>
<feature type="region of interest" description="Disordered" evidence="1">
    <location>
        <begin position="139"/>
        <end position="166"/>
    </location>
</feature>
<sequence>MPDKEEYEPGDVAPISLLGAFRRRLYKRGCYSLWATEFGWWIDVTETLAPFEFSSSKETGSNSSHGRLLPDVQIKVVRSIEKWTFHNIQTLKIAVLPSGYRNHMMRTKTFEIKRATTILNILIEAVLAMEHFAKIQPPSSQQNQNFLNPSEMTDRNPSLNKVTSVD</sequence>
<accession>A0A8X6QUC2</accession>
<proteinExistence type="predicted"/>
<keyword evidence="3" id="KW-1185">Reference proteome</keyword>
<evidence type="ECO:0000313" key="2">
    <source>
        <dbReference type="EMBL" id="GFU39686.1"/>
    </source>
</evidence>
<evidence type="ECO:0000256" key="1">
    <source>
        <dbReference type="SAM" id="MobiDB-lite"/>
    </source>
</evidence>
<protein>
    <submittedName>
        <fullName evidence="2">Uncharacterized protein</fullName>
    </submittedName>
</protein>
<reference evidence="2" key="1">
    <citation type="submission" date="2020-08" db="EMBL/GenBank/DDBJ databases">
        <title>Multicomponent nature underlies the extraordinary mechanical properties of spider dragline silk.</title>
        <authorList>
            <person name="Kono N."/>
            <person name="Nakamura H."/>
            <person name="Mori M."/>
            <person name="Yoshida Y."/>
            <person name="Ohtoshi R."/>
            <person name="Malay A.D."/>
            <person name="Moran D.A.P."/>
            <person name="Tomita M."/>
            <person name="Numata K."/>
            <person name="Arakawa K."/>
        </authorList>
    </citation>
    <scope>NUCLEOTIDE SEQUENCE</scope>
</reference>
<evidence type="ECO:0000313" key="3">
    <source>
        <dbReference type="Proteomes" id="UP000887013"/>
    </source>
</evidence>
<gene>
    <name evidence="2" type="ORF">NPIL_650271</name>
</gene>
<comment type="caution">
    <text evidence="2">The sequence shown here is derived from an EMBL/GenBank/DDBJ whole genome shotgun (WGS) entry which is preliminary data.</text>
</comment>